<keyword evidence="9 13" id="KW-0326">Glycosidase</keyword>
<evidence type="ECO:0000256" key="4">
    <source>
        <dbReference type="ARBA" id="ARBA00022729"/>
    </source>
</evidence>
<keyword evidence="6" id="KW-0136">Cellulose degradation</keyword>
<dbReference type="PANTHER" id="PTHR34142">
    <property type="entry name" value="ENDO-BETA-1,4-GLUCANASE A"/>
    <property type="match status" value="1"/>
</dbReference>
<evidence type="ECO:0000256" key="2">
    <source>
        <dbReference type="ARBA" id="ARBA00005641"/>
    </source>
</evidence>
<evidence type="ECO:0000256" key="1">
    <source>
        <dbReference type="ARBA" id="ARBA00000966"/>
    </source>
</evidence>
<dbReference type="SUPFAM" id="SSF51445">
    <property type="entry name" value="(Trans)glycosidases"/>
    <property type="match status" value="1"/>
</dbReference>
<keyword evidence="17" id="KW-1185">Reference proteome</keyword>
<comment type="similarity">
    <text evidence="2 13">Belongs to the glycosyl hydrolase 5 (cellulase A) family.</text>
</comment>
<evidence type="ECO:0000313" key="17">
    <source>
        <dbReference type="Proteomes" id="UP000241818"/>
    </source>
</evidence>
<organism evidence="16 17">
    <name type="scientific">Amorphotheca resinae ATCC 22711</name>
    <dbReference type="NCBI Taxonomy" id="857342"/>
    <lineage>
        <taxon>Eukaryota</taxon>
        <taxon>Fungi</taxon>
        <taxon>Dikarya</taxon>
        <taxon>Ascomycota</taxon>
        <taxon>Pezizomycotina</taxon>
        <taxon>Leotiomycetes</taxon>
        <taxon>Helotiales</taxon>
        <taxon>Amorphothecaceae</taxon>
        <taxon>Amorphotheca</taxon>
    </lineage>
</organism>
<sequence length="380" mass="40965">MLFFQLFYLATSVSAATTFAGVNIAGFDFGVDTTGTAQLKGVDPPLKQFGGVDGAGQMQHFVKTDGFNLFRLPVSWQFLINNNNTVSDESSNRTCGCNSKPGNTLDATNFQKYDALVQECLATGAHCIIDIHNYARFNGLIIGQGGPTNSQFASLWSQIATKYANQSSIIFGIMNEPHSIPNLNTWRSTVQSAVTAIRFSGATSQTILLPGTGFSSAQSIMNGSLHSVTNPDGSTTNLVFDVHQYLDKGGAGQGSECVSSHVEETWIPLAAFLRENKRMAIVSETGGGDTESCYINLCAELAFLNANKDVFLGYAGWSAGSFSTEYSLAETPVVNGDGERSFSDRQIVKRCVAGTRGKRKGSVSRRNRRVLREMMRGSSV</sequence>
<evidence type="ECO:0000256" key="7">
    <source>
        <dbReference type="ARBA" id="ARBA00023277"/>
    </source>
</evidence>
<protein>
    <recommendedName>
        <fullName evidence="12">Endoglucanase EG-II</fullName>
        <ecNumber evidence="3">3.2.1.4</ecNumber>
    </recommendedName>
</protein>
<dbReference type="AlphaFoldDB" id="A0A2T3APH8"/>
<evidence type="ECO:0000259" key="15">
    <source>
        <dbReference type="Pfam" id="PF00150"/>
    </source>
</evidence>
<dbReference type="EMBL" id="KZ679019">
    <property type="protein sequence ID" value="PSS06913.1"/>
    <property type="molecule type" value="Genomic_DNA"/>
</dbReference>
<dbReference type="Gene3D" id="3.20.20.80">
    <property type="entry name" value="Glycosidases"/>
    <property type="match status" value="1"/>
</dbReference>
<dbReference type="EC" id="3.2.1.4" evidence="3"/>
<dbReference type="GeneID" id="36572911"/>
<dbReference type="GO" id="GO:0008810">
    <property type="term" value="F:cellulase activity"/>
    <property type="evidence" value="ECO:0007669"/>
    <property type="project" value="UniProtKB-EC"/>
</dbReference>
<feature type="domain" description="Glycoside hydrolase family 5" evidence="15">
    <location>
        <begin position="50"/>
        <end position="319"/>
    </location>
</feature>
<dbReference type="InterPro" id="IPR001547">
    <property type="entry name" value="Glyco_hydro_5"/>
</dbReference>
<dbReference type="FunFam" id="3.20.20.80:FF:000124">
    <property type="entry name" value="Exported cellulase"/>
    <property type="match status" value="1"/>
</dbReference>
<evidence type="ECO:0000256" key="10">
    <source>
        <dbReference type="ARBA" id="ARBA00023326"/>
    </source>
</evidence>
<dbReference type="PANTHER" id="PTHR34142:SF5">
    <property type="entry name" value="CBM1 DOMAIN-CONTAINING PROTEIN"/>
    <property type="match status" value="1"/>
</dbReference>
<keyword evidence="5 13" id="KW-0378">Hydrolase</keyword>
<feature type="signal peptide" evidence="14">
    <location>
        <begin position="1"/>
        <end position="15"/>
    </location>
</feature>
<dbReference type="Proteomes" id="UP000241818">
    <property type="component" value="Unassembled WGS sequence"/>
</dbReference>
<name>A0A2T3APH8_AMORE</name>
<dbReference type="InterPro" id="IPR018087">
    <property type="entry name" value="Glyco_hydro_5_CS"/>
</dbReference>
<gene>
    <name evidence="16" type="ORF">M430DRAFT_23067</name>
</gene>
<comment type="function">
    <text evidence="11">Endoglucanase (EG) that cleaves the internal beta-1,4-glucosidic bonds in cellulose. The degradation of cellulose involves an interplay between different cellulolytic enzymes. Hydrolysis starts with EGs, which cut internal glycosidic linkages to reduce the polymerization degree of the substrate and creates new chain ends for exocellobiohydrolases (CBHs). The CBH release the disaccharide cellobiose from the non-reducing end of the cellulose polymer chain. Finally, beta-1,4-glucosidases hydrolyze the cellobiose and other short cello-oligosaccharides into glucose units.</text>
</comment>
<evidence type="ECO:0000256" key="8">
    <source>
        <dbReference type="ARBA" id="ARBA00023283"/>
    </source>
</evidence>
<dbReference type="RefSeq" id="XP_024716569.1">
    <property type="nucleotide sequence ID" value="XM_024864830.1"/>
</dbReference>
<keyword evidence="4 14" id="KW-0732">Signal</keyword>
<keyword evidence="10" id="KW-0624">Polysaccharide degradation</keyword>
<comment type="catalytic activity">
    <reaction evidence="1">
        <text>Endohydrolysis of (1-&gt;4)-beta-D-glucosidic linkages in cellulose, lichenin and cereal beta-D-glucans.</text>
        <dbReference type="EC" id="3.2.1.4"/>
    </reaction>
</comment>
<evidence type="ECO:0000256" key="12">
    <source>
        <dbReference type="ARBA" id="ARBA00074271"/>
    </source>
</evidence>
<dbReference type="GO" id="GO:0030245">
    <property type="term" value="P:cellulose catabolic process"/>
    <property type="evidence" value="ECO:0007669"/>
    <property type="project" value="UniProtKB-KW"/>
</dbReference>
<reference evidence="16 17" key="1">
    <citation type="journal article" date="2018" name="New Phytol.">
        <title>Comparative genomics and transcriptomics depict ericoid mycorrhizal fungi as versatile saprotrophs and plant mutualists.</title>
        <authorList>
            <person name="Martino E."/>
            <person name="Morin E."/>
            <person name="Grelet G.A."/>
            <person name="Kuo A."/>
            <person name="Kohler A."/>
            <person name="Daghino S."/>
            <person name="Barry K.W."/>
            <person name="Cichocki N."/>
            <person name="Clum A."/>
            <person name="Dockter R.B."/>
            <person name="Hainaut M."/>
            <person name="Kuo R.C."/>
            <person name="LaButti K."/>
            <person name="Lindahl B.D."/>
            <person name="Lindquist E.A."/>
            <person name="Lipzen A."/>
            <person name="Khouja H.R."/>
            <person name="Magnuson J."/>
            <person name="Murat C."/>
            <person name="Ohm R.A."/>
            <person name="Singer S.W."/>
            <person name="Spatafora J.W."/>
            <person name="Wang M."/>
            <person name="Veneault-Fourrey C."/>
            <person name="Henrissat B."/>
            <person name="Grigoriev I.V."/>
            <person name="Martin F.M."/>
            <person name="Perotto S."/>
        </authorList>
    </citation>
    <scope>NUCLEOTIDE SEQUENCE [LARGE SCALE GENOMIC DNA]</scope>
    <source>
        <strain evidence="16 17">ATCC 22711</strain>
    </source>
</reference>
<evidence type="ECO:0000256" key="14">
    <source>
        <dbReference type="SAM" id="SignalP"/>
    </source>
</evidence>
<dbReference type="InParanoid" id="A0A2T3APH8"/>
<evidence type="ECO:0000256" key="5">
    <source>
        <dbReference type="ARBA" id="ARBA00022801"/>
    </source>
</evidence>
<dbReference type="PROSITE" id="PS00659">
    <property type="entry name" value="GLYCOSYL_HYDROL_F5"/>
    <property type="match status" value="1"/>
</dbReference>
<evidence type="ECO:0000256" key="13">
    <source>
        <dbReference type="RuleBase" id="RU361153"/>
    </source>
</evidence>
<evidence type="ECO:0000256" key="3">
    <source>
        <dbReference type="ARBA" id="ARBA00012601"/>
    </source>
</evidence>
<keyword evidence="7" id="KW-0119">Carbohydrate metabolism</keyword>
<dbReference type="STRING" id="857342.A0A2T3APH8"/>
<evidence type="ECO:0000256" key="6">
    <source>
        <dbReference type="ARBA" id="ARBA00023001"/>
    </source>
</evidence>
<accession>A0A2T3APH8</accession>
<evidence type="ECO:0000256" key="9">
    <source>
        <dbReference type="ARBA" id="ARBA00023295"/>
    </source>
</evidence>
<dbReference type="InterPro" id="IPR017853">
    <property type="entry name" value="GH"/>
</dbReference>
<dbReference type="Pfam" id="PF00150">
    <property type="entry name" value="Cellulase"/>
    <property type="match status" value="1"/>
</dbReference>
<dbReference type="OrthoDB" id="5823761at2759"/>
<feature type="chain" id="PRO_5015563392" description="Endoglucanase EG-II" evidence="14">
    <location>
        <begin position="16"/>
        <end position="380"/>
    </location>
</feature>
<evidence type="ECO:0000256" key="11">
    <source>
        <dbReference type="ARBA" id="ARBA00059691"/>
    </source>
</evidence>
<keyword evidence="8" id="KW-0873">Pyrrolidone carboxylic acid</keyword>
<proteinExistence type="inferred from homology"/>
<evidence type="ECO:0000313" key="16">
    <source>
        <dbReference type="EMBL" id="PSS06913.1"/>
    </source>
</evidence>